<dbReference type="Pfam" id="PF19493">
    <property type="entry name" value="Trypco1"/>
    <property type="match status" value="1"/>
</dbReference>
<evidence type="ECO:0000259" key="1">
    <source>
        <dbReference type="Pfam" id="PF19493"/>
    </source>
</evidence>
<dbReference type="RefSeq" id="WP_002738028.1">
    <property type="nucleotide sequence ID" value="NZ_ANKQ01000002.1"/>
</dbReference>
<feature type="domain" description="Trypsin-co-occurring" evidence="1">
    <location>
        <begin position="9"/>
        <end position="108"/>
    </location>
</feature>
<reference evidence="2 3" key="1">
    <citation type="journal article" date="2013" name="Genome Announc.">
        <title>Whole-Genome Sequence of Microcystis aeruginosa TAIHU98, a Nontoxic Bloom-Forming Strain Isolated from Taihu Lake, China.</title>
        <authorList>
            <person name="Yang C."/>
            <person name="Zhang W."/>
            <person name="Ren M."/>
            <person name="Song L."/>
            <person name="Li T."/>
            <person name="Zhao J."/>
        </authorList>
    </citation>
    <scope>NUCLEOTIDE SEQUENCE [LARGE SCALE GENOMIC DNA]</scope>
    <source>
        <strain evidence="2 3">TAIHU98</strain>
    </source>
</reference>
<comment type="caution">
    <text evidence="2">The sequence shown here is derived from an EMBL/GenBank/DDBJ whole genome shotgun (WGS) entry which is preliminary data.</text>
</comment>
<dbReference type="Proteomes" id="UP000010932">
    <property type="component" value="Unassembled WGS sequence"/>
</dbReference>
<protein>
    <recommendedName>
        <fullName evidence="1">Trypsin-co-occurring domain-containing protein</fullName>
    </recommendedName>
</protein>
<gene>
    <name evidence="2" type="ORF">O53_4044</name>
</gene>
<proteinExistence type="predicted"/>
<dbReference type="InterPro" id="IPR045794">
    <property type="entry name" value="Trypco1"/>
</dbReference>
<dbReference type="NCBIfam" id="NF041216">
    <property type="entry name" value="CU044_2847_fam"/>
    <property type="match status" value="1"/>
</dbReference>
<organism evidence="2 3">
    <name type="scientific">Microcystis aeruginosa TAIHU98</name>
    <dbReference type="NCBI Taxonomy" id="1134457"/>
    <lineage>
        <taxon>Bacteria</taxon>
        <taxon>Bacillati</taxon>
        <taxon>Cyanobacteriota</taxon>
        <taxon>Cyanophyceae</taxon>
        <taxon>Oscillatoriophycideae</taxon>
        <taxon>Chroococcales</taxon>
        <taxon>Microcystaceae</taxon>
        <taxon>Microcystis</taxon>
    </lineage>
</organism>
<evidence type="ECO:0000313" key="2">
    <source>
        <dbReference type="EMBL" id="ELP55214.1"/>
    </source>
</evidence>
<evidence type="ECO:0000313" key="3">
    <source>
        <dbReference type="Proteomes" id="UP000010932"/>
    </source>
</evidence>
<sequence>MTRLVEFTSEEGTIYIEVDEKLPLPKPKPEDELISLTDEIAVKAAQSFEDALNGIKPVANAIINKVKSLNEPADQVEVKFGIKMTVGLGAIIASGSADVNYEITLKWDNKEKISNHLLNEDLDKNNGCISRIFSGQNL</sequence>
<dbReference type="EMBL" id="ANKQ01000002">
    <property type="protein sequence ID" value="ELP55214.1"/>
    <property type="molecule type" value="Genomic_DNA"/>
</dbReference>
<accession>L7E859</accession>
<dbReference type="PATRIC" id="fig|1134457.3.peg.3056"/>
<name>L7E859_MICAE</name>
<dbReference type="AlphaFoldDB" id="L7E859"/>